<keyword evidence="1" id="KW-0732">Signal</keyword>
<evidence type="ECO:0000256" key="1">
    <source>
        <dbReference type="SAM" id="SignalP"/>
    </source>
</evidence>
<gene>
    <name evidence="3" type="ORF">G8E03_04145</name>
</gene>
<feature type="domain" description="DUF4329" evidence="2">
    <location>
        <begin position="26"/>
        <end position="139"/>
    </location>
</feature>
<evidence type="ECO:0000313" key="3">
    <source>
        <dbReference type="EMBL" id="QIK40021.1"/>
    </source>
</evidence>
<dbReference type="RefSeq" id="WP_166188978.1">
    <property type="nucleotide sequence ID" value="NZ_CP049811.1"/>
</dbReference>
<feature type="signal peptide" evidence="1">
    <location>
        <begin position="1"/>
        <end position="17"/>
    </location>
</feature>
<organism evidence="3 4">
    <name type="scientific">Pontivivens nitratireducens</name>
    <dbReference type="NCBI Taxonomy" id="2758038"/>
    <lineage>
        <taxon>Bacteria</taxon>
        <taxon>Pseudomonadati</taxon>
        <taxon>Pseudomonadota</taxon>
        <taxon>Alphaproteobacteria</taxon>
        <taxon>Rhodobacterales</taxon>
        <taxon>Paracoccaceae</taxon>
        <taxon>Pontivivens</taxon>
    </lineage>
</organism>
<protein>
    <submittedName>
        <fullName evidence="3">DUF4329 domain-containing protein</fullName>
    </submittedName>
</protein>
<evidence type="ECO:0000259" key="2">
    <source>
        <dbReference type="Pfam" id="PF14220"/>
    </source>
</evidence>
<sequence>MRIYLAILLLLAAPAMAQHKNPVHALAFQALKDIQRRSVEESREYCGYIAYDTDGVLRATRAAPGTHASCLIKNVPDGWTVVASYHSHGAWTQEYDDEVPSPIDVYSDMDSQTDGYVGTPGGRIWVFDWRRRVAQQLCGLGCLYQDPAFTTRGSRSVPERYTLDQLLNRFGE</sequence>
<dbReference type="EMBL" id="CP049811">
    <property type="protein sequence ID" value="QIK40021.1"/>
    <property type="molecule type" value="Genomic_DNA"/>
</dbReference>
<evidence type="ECO:0000313" key="4">
    <source>
        <dbReference type="Proteomes" id="UP000500791"/>
    </source>
</evidence>
<feature type="chain" id="PRO_5026154512" evidence="1">
    <location>
        <begin position="18"/>
        <end position="172"/>
    </location>
</feature>
<dbReference type="AlphaFoldDB" id="A0A6G7VJ19"/>
<keyword evidence="4" id="KW-1185">Reference proteome</keyword>
<dbReference type="Proteomes" id="UP000500791">
    <property type="component" value="Chromosome"/>
</dbReference>
<dbReference type="Pfam" id="PF14220">
    <property type="entry name" value="DUF4329"/>
    <property type="match status" value="1"/>
</dbReference>
<name>A0A6G7VJ19_9RHOB</name>
<dbReference type="InterPro" id="IPR025479">
    <property type="entry name" value="DUF4329"/>
</dbReference>
<accession>A0A6G7VJ19</accession>
<proteinExistence type="predicted"/>
<dbReference type="KEGG" id="mon:G8E03_04145"/>
<reference evidence="3 4" key="1">
    <citation type="submission" date="2020-03" db="EMBL/GenBank/DDBJ databases">
        <title>Complete genome sequence of Monaibacterium sp. ALG8 with diverse plasmids.</title>
        <authorList>
            <person name="Sun C."/>
        </authorList>
    </citation>
    <scope>NUCLEOTIDE SEQUENCE [LARGE SCALE GENOMIC DNA]</scope>
    <source>
        <strain evidence="3 4">ALG8</strain>
    </source>
</reference>